<evidence type="ECO:0000259" key="1">
    <source>
        <dbReference type="Pfam" id="PF00501"/>
    </source>
</evidence>
<dbReference type="GO" id="GO:0031177">
    <property type="term" value="F:phosphopantetheine binding"/>
    <property type="evidence" value="ECO:0007669"/>
    <property type="project" value="TreeGrafter"/>
</dbReference>
<dbReference type="Gene3D" id="3.40.50.980">
    <property type="match status" value="2"/>
</dbReference>
<evidence type="ECO:0000313" key="4">
    <source>
        <dbReference type="Proteomes" id="UP000193944"/>
    </source>
</evidence>
<gene>
    <name evidence="3" type="ORF">BCR32DRAFT_226276</name>
</gene>
<dbReference type="GO" id="GO:0044550">
    <property type="term" value="P:secondary metabolite biosynthetic process"/>
    <property type="evidence" value="ECO:0007669"/>
    <property type="project" value="TreeGrafter"/>
</dbReference>
<proteinExistence type="predicted"/>
<dbReference type="InterPro" id="IPR010071">
    <property type="entry name" value="AA_adenyl_dom"/>
</dbReference>
<dbReference type="PROSITE" id="PS00455">
    <property type="entry name" value="AMP_BINDING"/>
    <property type="match status" value="1"/>
</dbReference>
<dbReference type="InterPro" id="IPR025110">
    <property type="entry name" value="AMP-bd_C"/>
</dbReference>
<dbReference type="SUPFAM" id="SSF56801">
    <property type="entry name" value="Acetyl-CoA synthetase-like"/>
    <property type="match status" value="1"/>
</dbReference>
<name>A0A1Y1VUV8_9FUNG</name>
<dbReference type="Proteomes" id="UP000193944">
    <property type="component" value="Unassembled WGS sequence"/>
</dbReference>
<dbReference type="GO" id="GO:0043041">
    <property type="term" value="P:amino acid activation for nonribosomal peptide biosynthetic process"/>
    <property type="evidence" value="ECO:0007669"/>
    <property type="project" value="TreeGrafter"/>
</dbReference>
<keyword evidence="4" id="KW-1185">Reference proteome</keyword>
<dbReference type="PANTHER" id="PTHR45527:SF1">
    <property type="entry name" value="FATTY ACID SYNTHASE"/>
    <property type="match status" value="1"/>
</dbReference>
<dbReference type="InterPro" id="IPR045851">
    <property type="entry name" value="AMP-bd_C_sf"/>
</dbReference>
<dbReference type="NCBIfam" id="TIGR01733">
    <property type="entry name" value="AA-adenyl-dom"/>
    <property type="match status" value="1"/>
</dbReference>
<dbReference type="PRINTS" id="PR00154">
    <property type="entry name" value="AMPBINDING"/>
</dbReference>
<feature type="domain" description="AMP-binding enzyme C-terminal" evidence="2">
    <location>
        <begin position="394"/>
        <end position="470"/>
    </location>
</feature>
<dbReference type="InterPro" id="IPR020459">
    <property type="entry name" value="AMP-binding"/>
</dbReference>
<reference evidence="3 4" key="2">
    <citation type="submission" date="2016-08" db="EMBL/GenBank/DDBJ databases">
        <title>Pervasive Adenine N6-methylation of Active Genes in Fungi.</title>
        <authorList>
            <consortium name="DOE Joint Genome Institute"/>
            <person name="Mondo S.J."/>
            <person name="Dannebaum R.O."/>
            <person name="Kuo R.C."/>
            <person name="Labutti K."/>
            <person name="Haridas S."/>
            <person name="Kuo A."/>
            <person name="Salamov A."/>
            <person name="Ahrendt S.R."/>
            <person name="Lipzen A."/>
            <person name="Sullivan W."/>
            <person name="Andreopoulos W.B."/>
            <person name="Clum A."/>
            <person name="Lindquist E."/>
            <person name="Daum C."/>
            <person name="Ramamoorthy G.K."/>
            <person name="Gryganskyi A."/>
            <person name="Culley D."/>
            <person name="Magnuson J.K."/>
            <person name="James T.Y."/>
            <person name="O'Malley M.A."/>
            <person name="Stajich J.E."/>
            <person name="Spatafora J.W."/>
            <person name="Visel A."/>
            <person name="Grigoriev I.V."/>
        </authorList>
    </citation>
    <scope>NUCLEOTIDE SEQUENCE [LARGE SCALE GENOMIC DNA]</scope>
    <source>
        <strain evidence="3 4">S4</strain>
    </source>
</reference>
<dbReference type="EMBL" id="MCFG01000480">
    <property type="protein sequence ID" value="ORX65072.1"/>
    <property type="molecule type" value="Genomic_DNA"/>
</dbReference>
<accession>A0A1Y1VUV8</accession>
<evidence type="ECO:0000259" key="2">
    <source>
        <dbReference type="Pfam" id="PF13193"/>
    </source>
</evidence>
<dbReference type="OrthoDB" id="4920779at2759"/>
<dbReference type="Pfam" id="PF13193">
    <property type="entry name" value="AMP-binding_C"/>
    <property type="match status" value="1"/>
</dbReference>
<dbReference type="PANTHER" id="PTHR45527">
    <property type="entry name" value="NONRIBOSOMAL PEPTIDE SYNTHETASE"/>
    <property type="match status" value="1"/>
</dbReference>
<dbReference type="CDD" id="cd05930">
    <property type="entry name" value="A_NRPS"/>
    <property type="match status" value="1"/>
</dbReference>
<feature type="non-terminal residue" evidence="3">
    <location>
        <position position="478"/>
    </location>
</feature>
<reference evidence="3 4" key="1">
    <citation type="submission" date="2016-08" db="EMBL/GenBank/DDBJ databases">
        <title>A Parts List for Fungal Cellulosomes Revealed by Comparative Genomics.</title>
        <authorList>
            <consortium name="DOE Joint Genome Institute"/>
            <person name="Haitjema C.H."/>
            <person name="Gilmore S.P."/>
            <person name="Henske J.K."/>
            <person name="Solomon K.V."/>
            <person name="De Groot R."/>
            <person name="Kuo A."/>
            <person name="Mondo S.J."/>
            <person name="Salamov A.A."/>
            <person name="Labutti K."/>
            <person name="Zhao Z."/>
            <person name="Chiniquy J."/>
            <person name="Barry K."/>
            <person name="Brewer H.M."/>
            <person name="Purvine S.O."/>
            <person name="Wright A.T."/>
            <person name="Boxma B."/>
            <person name="Van Alen T."/>
            <person name="Hackstein J.H."/>
            <person name="Baker S.E."/>
            <person name="Grigoriev I.V."/>
            <person name="O'Malley M.A."/>
        </authorList>
    </citation>
    <scope>NUCLEOTIDE SEQUENCE [LARGE SCALE GENOMIC DNA]</scope>
    <source>
        <strain evidence="3 4">S4</strain>
    </source>
</reference>
<dbReference type="Gene3D" id="2.30.38.10">
    <property type="entry name" value="Luciferase, Domain 3"/>
    <property type="match status" value="1"/>
</dbReference>
<dbReference type="Pfam" id="PF00501">
    <property type="entry name" value="AMP-binding"/>
    <property type="match status" value="1"/>
</dbReference>
<organism evidence="3 4">
    <name type="scientific">Anaeromyces robustus</name>
    <dbReference type="NCBI Taxonomy" id="1754192"/>
    <lineage>
        <taxon>Eukaryota</taxon>
        <taxon>Fungi</taxon>
        <taxon>Fungi incertae sedis</taxon>
        <taxon>Chytridiomycota</taxon>
        <taxon>Chytridiomycota incertae sedis</taxon>
        <taxon>Neocallimastigomycetes</taxon>
        <taxon>Neocallimastigales</taxon>
        <taxon>Neocallimastigaceae</taxon>
        <taxon>Anaeromyces</taxon>
    </lineage>
</organism>
<sequence>MSNSLAYYLRKYGGITRNDIVPIISDRSPYYILGILGISKAGGAYLPIDSKLPIDRIQYILEEVNPKMILYNNTQNIIEKLLLSNENLKLYNVQKHNYKSNINSIENINETDDICYVLFTSGTTGKPKGVLISHFNINNYTRKFDGSSQFDNIYNLIKKENVHNILGITNFSFDASQTEIIVSLVNGLKIILVDELMSNDIILLSKYITENNVEFINTTPTRFKLFMEYDEFKNAVNNIKMIYLGGESLSMNLCKYIKEYSNCSIYNSYGPTECTVDASIKLINESENNYITIGKPIRNCNIYILDKYFKPVPIGVEGEIFIGGYGVGKGYLNREELTKEKFIENPFNFDNDKHNEIIYRTGDLGKWTLHGEIEYLGRIDFQVKIHGQRIELEEIESTIKEVKGIEDSVVIDKVKENGDKYLVCYYVKNNDNQIVKGKDIRNYLKNKLPLYMVPNYFKNINNIPITINGKLDKKALPE</sequence>
<dbReference type="AlphaFoldDB" id="A0A1Y1VUV8"/>
<feature type="domain" description="AMP-dependent synthetase/ligase" evidence="1">
    <location>
        <begin position="2"/>
        <end position="332"/>
    </location>
</feature>
<comment type="caution">
    <text evidence="3">The sequence shown here is derived from an EMBL/GenBank/DDBJ whole genome shotgun (WGS) entry which is preliminary data.</text>
</comment>
<dbReference type="STRING" id="1754192.A0A1Y1VUV8"/>
<evidence type="ECO:0000313" key="3">
    <source>
        <dbReference type="EMBL" id="ORX65072.1"/>
    </source>
</evidence>
<dbReference type="GO" id="GO:0005737">
    <property type="term" value="C:cytoplasm"/>
    <property type="evidence" value="ECO:0007669"/>
    <property type="project" value="TreeGrafter"/>
</dbReference>
<dbReference type="FunFam" id="3.40.50.980:FF:000001">
    <property type="entry name" value="Non-ribosomal peptide synthetase"/>
    <property type="match status" value="1"/>
</dbReference>
<dbReference type="InterPro" id="IPR020845">
    <property type="entry name" value="AMP-binding_CS"/>
</dbReference>
<dbReference type="Gene3D" id="3.30.300.30">
    <property type="match status" value="1"/>
</dbReference>
<protein>
    <submittedName>
        <fullName evidence="3">Acetyl-CoA synthetase-like protein</fullName>
    </submittedName>
</protein>
<dbReference type="InterPro" id="IPR000873">
    <property type="entry name" value="AMP-dep_synth/lig_dom"/>
</dbReference>